<accession>A0AAJ4CMS1</accession>
<evidence type="ECO:0000256" key="8">
    <source>
        <dbReference type="ARBA" id="ARBA00022927"/>
    </source>
</evidence>
<protein>
    <recommendedName>
        <fullName evidence="4">Flagellar assembly protein FliH</fullName>
    </recommendedName>
</protein>
<dbReference type="PRINTS" id="PR01003">
    <property type="entry name" value="FLGFLIH"/>
</dbReference>
<dbReference type="PANTHER" id="PTHR34982">
    <property type="entry name" value="YOP PROTEINS TRANSLOCATION PROTEIN L"/>
    <property type="match status" value="1"/>
</dbReference>
<dbReference type="Proteomes" id="UP000195540">
    <property type="component" value="Chromosome"/>
</dbReference>
<keyword evidence="11" id="KW-0969">Cilium</keyword>
<keyword evidence="7" id="KW-1005">Bacterial flagellum biogenesis</keyword>
<dbReference type="GO" id="GO:0071973">
    <property type="term" value="P:bacterial-type flagellum-dependent cell motility"/>
    <property type="evidence" value="ECO:0007669"/>
    <property type="project" value="InterPro"/>
</dbReference>
<comment type="function">
    <text evidence="1">Needed for flagellar regrowth and assembly.</text>
</comment>
<keyword evidence="5" id="KW-0813">Transport</keyword>
<organism evidence="11 12">
    <name type="scientific">Proteus mirabilis</name>
    <dbReference type="NCBI Taxonomy" id="584"/>
    <lineage>
        <taxon>Bacteria</taxon>
        <taxon>Pseudomonadati</taxon>
        <taxon>Pseudomonadota</taxon>
        <taxon>Gammaproteobacteria</taxon>
        <taxon>Enterobacterales</taxon>
        <taxon>Morganellaceae</taxon>
        <taxon>Proteus</taxon>
    </lineage>
</organism>
<keyword evidence="9" id="KW-1006">Bacterial flagellum protein export</keyword>
<dbReference type="NCBIfam" id="NF004266">
    <property type="entry name" value="PRK05687.1-1"/>
    <property type="match status" value="1"/>
</dbReference>
<reference evidence="11 12" key="1">
    <citation type="submission" date="2017-05" db="EMBL/GenBank/DDBJ databases">
        <title>Whole genome sequencing of Proteus mirabilis AR_0155.</title>
        <authorList>
            <person name="Conlan S."/>
            <person name="Thomas P.J."/>
            <person name="Mullikin J."/>
            <person name="Frank K.M."/>
            <person name="Segre J.A."/>
        </authorList>
    </citation>
    <scope>NUCLEOTIDE SEQUENCE [LARGE SCALE GENOMIC DNA]</scope>
    <source>
        <strain evidence="11 12">AR_0155</strain>
    </source>
</reference>
<evidence type="ECO:0000256" key="2">
    <source>
        <dbReference type="ARBA" id="ARBA00004496"/>
    </source>
</evidence>
<evidence type="ECO:0000256" key="9">
    <source>
        <dbReference type="ARBA" id="ARBA00023225"/>
    </source>
</evidence>
<evidence type="ECO:0000313" key="11">
    <source>
        <dbReference type="EMBL" id="ARX34423.1"/>
    </source>
</evidence>
<dbReference type="PANTHER" id="PTHR34982:SF1">
    <property type="entry name" value="FLAGELLAR ASSEMBLY PROTEIN FLIH"/>
    <property type="match status" value="1"/>
</dbReference>
<gene>
    <name evidence="11" type="ORF">AM402_09795</name>
</gene>
<evidence type="ECO:0000259" key="10">
    <source>
        <dbReference type="Pfam" id="PF02108"/>
    </source>
</evidence>
<evidence type="ECO:0000256" key="4">
    <source>
        <dbReference type="ARBA" id="ARBA00016507"/>
    </source>
</evidence>
<dbReference type="GO" id="GO:0003774">
    <property type="term" value="F:cytoskeletal motor activity"/>
    <property type="evidence" value="ECO:0007669"/>
    <property type="project" value="InterPro"/>
</dbReference>
<dbReference type="InterPro" id="IPR018035">
    <property type="entry name" value="Flagellar_FliH/T3SS_HrpE"/>
</dbReference>
<keyword evidence="11" id="KW-0966">Cell projection</keyword>
<evidence type="ECO:0000256" key="7">
    <source>
        <dbReference type="ARBA" id="ARBA00022795"/>
    </source>
</evidence>
<proteinExistence type="inferred from homology"/>
<evidence type="ECO:0000313" key="12">
    <source>
        <dbReference type="Proteomes" id="UP000195540"/>
    </source>
</evidence>
<name>A0AAJ4CMS1_PROMI</name>
<keyword evidence="11" id="KW-0282">Flagellum</keyword>
<dbReference type="RefSeq" id="WP_004243511.1">
    <property type="nucleotide sequence ID" value="NZ_ABFCQN020000032.1"/>
</dbReference>
<dbReference type="GO" id="GO:0044781">
    <property type="term" value="P:bacterial-type flagellum organization"/>
    <property type="evidence" value="ECO:0007669"/>
    <property type="project" value="UniProtKB-KW"/>
</dbReference>
<dbReference type="GO" id="GO:0015031">
    <property type="term" value="P:protein transport"/>
    <property type="evidence" value="ECO:0007669"/>
    <property type="project" value="UniProtKB-KW"/>
</dbReference>
<dbReference type="Pfam" id="PF02108">
    <property type="entry name" value="FliH"/>
    <property type="match status" value="1"/>
</dbReference>
<comment type="subcellular location">
    <subcellularLocation>
        <location evidence="2">Cytoplasm</location>
    </subcellularLocation>
</comment>
<dbReference type="InterPro" id="IPR051472">
    <property type="entry name" value="T3SS_Stator/FliH"/>
</dbReference>
<feature type="domain" description="Flagellar assembly protein FliH/Type III secretion system HrpE" evidence="10">
    <location>
        <begin position="108"/>
        <end position="231"/>
    </location>
</feature>
<dbReference type="GeneID" id="6800761"/>
<dbReference type="InterPro" id="IPR000563">
    <property type="entry name" value="Flag_FliH"/>
</dbReference>
<dbReference type="KEGG" id="pvl:AOB99_10120"/>
<dbReference type="GO" id="GO:0009288">
    <property type="term" value="C:bacterial-type flagellum"/>
    <property type="evidence" value="ECO:0007669"/>
    <property type="project" value="InterPro"/>
</dbReference>
<evidence type="ECO:0000256" key="1">
    <source>
        <dbReference type="ARBA" id="ARBA00003041"/>
    </source>
</evidence>
<comment type="similarity">
    <text evidence="3">Belongs to the FliH family.</text>
</comment>
<dbReference type="GO" id="GO:0005829">
    <property type="term" value="C:cytosol"/>
    <property type="evidence" value="ECO:0007669"/>
    <property type="project" value="TreeGrafter"/>
</dbReference>
<evidence type="ECO:0000256" key="5">
    <source>
        <dbReference type="ARBA" id="ARBA00022448"/>
    </source>
</evidence>
<keyword evidence="8" id="KW-0653">Protein transport</keyword>
<evidence type="ECO:0000256" key="3">
    <source>
        <dbReference type="ARBA" id="ARBA00006602"/>
    </source>
</evidence>
<keyword evidence="6" id="KW-0963">Cytoplasm</keyword>
<dbReference type="EMBL" id="CP021694">
    <property type="protein sequence ID" value="ARX34423.1"/>
    <property type="molecule type" value="Genomic_DNA"/>
</dbReference>
<dbReference type="AlphaFoldDB" id="A0AAJ4CMS1"/>
<evidence type="ECO:0000256" key="6">
    <source>
        <dbReference type="ARBA" id="ARBA00022490"/>
    </source>
</evidence>
<sequence length="240" mass="26734">MSDKNTDTNWKPWVPKELIDWELKVKEDTGLDEKEDENQEKEVVQQQKVLEQINMLDDMKEKAQKLGHAEGFEAGKNQGYQEGYQAGLQSGIEEGIRQGIAKQEPFINEWQGLLAEFRHSLNGLDSVIASRLMQIALTAAKEVLGQPAVCDGSALLAQITLMLQQEQMFAGDPQLRINPKHIPLIEKELGDSLTAHGWKVVADNSIHVGGCRVVTNDGDLDSTIATRWHELCRLAAPEAL</sequence>